<sequence length="74" mass="8314">MWFVYGKPTNNPFGREKETESLIRLYKLGQLVGLIGTRRIGKTSLLFASLEQSSIPFFLISSSLSFVSKLLLTS</sequence>
<reference evidence="1 2" key="1">
    <citation type="journal article" date="2009" name="Proc. Natl. Acad. Sci. U.S.A.">
        <title>Biogeography of the Sulfolobus islandicus pan-genome.</title>
        <authorList>
            <person name="Reno M.L."/>
            <person name="Held N.L."/>
            <person name="Fields C.J."/>
            <person name="Burke P.V."/>
            <person name="Whitaker R.J."/>
        </authorList>
    </citation>
    <scope>NUCLEOTIDE SEQUENCE [LARGE SCALE GENOMIC DNA]</scope>
    <source>
        <strain evidence="2">L.S.2.15 / Lassen #1</strain>
    </source>
</reference>
<evidence type="ECO:0000313" key="1">
    <source>
        <dbReference type="EMBL" id="ACP36687.1"/>
    </source>
</evidence>
<dbReference type="HOGENOM" id="CLU_2662539_0_0_2"/>
<accession>C3MMH0</accession>
<protein>
    <recommendedName>
        <fullName evidence="3">ATPase</fullName>
    </recommendedName>
</protein>
<proteinExistence type="predicted"/>
<dbReference type="InterPro" id="IPR027417">
    <property type="entry name" value="P-loop_NTPase"/>
</dbReference>
<dbReference type="Proteomes" id="UP000001747">
    <property type="component" value="Chromosome"/>
</dbReference>
<dbReference type="PANTHER" id="PTHR34301:SF8">
    <property type="entry name" value="ATPASE DOMAIN-CONTAINING PROTEIN"/>
    <property type="match status" value="1"/>
</dbReference>
<organism evidence="1 2">
    <name type="scientific">Saccharolobus islandicus (strain L.S.2.15 / Lassen #1)</name>
    <name type="common">Sulfolobus islandicus</name>
    <dbReference type="NCBI Taxonomy" id="429572"/>
    <lineage>
        <taxon>Archaea</taxon>
        <taxon>Thermoproteota</taxon>
        <taxon>Thermoprotei</taxon>
        <taxon>Sulfolobales</taxon>
        <taxon>Sulfolobaceae</taxon>
        <taxon>Saccharolobus</taxon>
    </lineage>
</organism>
<dbReference type="SUPFAM" id="SSF52540">
    <property type="entry name" value="P-loop containing nucleoside triphosphate hydrolases"/>
    <property type="match status" value="1"/>
</dbReference>
<name>C3MMH0_SACI2</name>
<evidence type="ECO:0000313" key="2">
    <source>
        <dbReference type="Proteomes" id="UP000001747"/>
    </source>
</evidence>
<dbReference type="KEGG" id="sis:LS215_2752"/>
<dbReference type="PANTHER" id="PTHR34301">
    <property type="entry name" value="DNA-BINDING PROTEIN-RELATED"/>
    <property type="match status" value="1"/>
</dbReference>
<gene>
    <name evidence="1" type="ordered locus">LS215_2752</name>
</gene>
<evidence type="ECO:0008006" key="3">
    <source>
        <dbReference type="Google" id="ProtNLM"/>
    </source>
</evidence>
<dbReference type="EMBL" id="CP001399">
    <property type="protein sequence ID" value="ACP36687.1"/>
    <property type="molecule type" value="Genomic_DNA"/>
</dbReference>
<dbReference type="AlphaFoldDB" id="C3MMH0"/>
<dbReference type="Gene3D" id="3.40.50.300">
    <property type="entry name" value="P-loop containing nucleotide triphosphate hydrolases"/>
    <property type="match status" value="1"/>
</dbReference>